<evidence type="ECO:0000259" key="1">
    <source>
        <dbReference type="PROSITE" id="PS51782"/>
    </source>
</evidence>
<protein>
    <recommendedName>
        <fullName evidence="1">LysM domain-containing protein</fullName>
    </recommendedName>
</protein>
<dbReference type="PANTHER" id="PTHR33734">
    <property type="entry name" value="LYSM DOMAIN-CONTAINING GPI-ANCHORED PROTEIN 2"/>
    <property type="match status" value="1"/>
</dbReference>
<dbReference type="PROSITE" id="PS51782">
    <property type="entry name" value="LYSM"/>
    <property type="match status" value="3"/>
</dbReference>
<dbReference type="CDD" id="cd00118">
    <property type="entry name" value="LysM"/>
    <property type="match status" value="3"/>
</dbReference>
<dbReference type="SUPFAM" id="SSF54106">
    <property type="entry name" value="LysM domain"/>
    <property type="match status" value="3"/>
</dbReference>
<dbReference type="Gene3D" id="3.10.350.10">
    <property type="entry name" value="LysM domain"/>
    <property type="match status" value="3"/>
</dbReference>
<dbReference type="EMBL" id="LAZR01021964">
    <property type="protein sequence ID" value="KKL83502.1"/>
    <property type="molecule type" value="Genomic_DNA"/>
</dbReference>
<accession>A0A0F9I801</accession>
<feature type="domain" description="LysM" evidence="1">
    <location>
        <begin position="271"/>
        <end position="314"/>
    </location>
</feature>
<dbReference type="InterPro" id="IPR023346">
    <property type="entry name" value="Lysozyme-like_dom_sf"/>
</dbReference>
<dbReference type="InterPro" id="IPR036779">
    <property type="entry name" value="LysM_dom_sf"/>
</dbReference>
<dbReference type="GO" id="GO:0008932">
    <property type="term" value="F:lytic endotransglycosylase activity"/>
    <property type="evidence" value="ECO:0007669"/>
    <property type="project" value="TreeGrafter"/>
</dbReference>
<evidence type="ECO:0000313" key="2">
    <source>
        <dbReference type="EMBL" id="KKL83502.1"/>
    </source>
</evidence>
<proteinExistence type="predicted"/>
<organism evidence="2">
    <name type="scientific">marine sediment metagenome</name>
    <dbReference type="NCBI Taxonomy" id="412755"/>
    <lineage>
        <taxon>unclassified sequences</taxon>
        <taxon>metagenomes</taxon>
        <taxon>ecological metagenomes</taxon>
    </lineage>
</organism>
<dbReference type="Pfam" id="PF01464">
    <property type="entry name" value="SLT"/>
    <property type="match status" value="1"/>
</dbReference>
<dbReference type="AlphaFoldDB" id="A0A0F9I801"/>
<name>A0A0F9I801_9ZZZZ</name>
<dbReference type="Gene3D" id="1.10.530.10">
    <property type="match status" value="1"/>
</dbReference>
<dbReference type="SUPFAM" id="SSF53955">
    <property type="entry name" value="Lysozyme-like"/>
    <property type="match status" value="1"/>
</dbReference>
<feature type="domain" description="LysM" evidence="1">
    <location>
        <begin position="205"/>
        <end position="249"/>
    </location>
</feature>
<comment type="caution">
    <text evidence="2">The sequence shown here is derived from an EMBL/GenBank/DDBJ whole genome shotgun (WGS) entry which is preliminary data.</text>
</comment>
<dbReference type="PANTHER" id="PTHR33734:SF22">
    <property type="entry name" value="MEMBRANE-BOUND LYTIC MUREIN TRANSGLYCOSYLASE D"/>
    <property type="match status" value="1"/>
</dbReference>
<sequence>FKVNAFSKARALGLWQFIASTGYKFGLKRNTYIDERLDPLKSTAAAIAYLKELHQIFGDWATVLAAYNSGESRVLRVIRNQNINYLDNFWDLYERLPRETARFVPRFLATLHLVNNPKKNGLDKIQTDAHLEFETVNMSIPAHLKTIAKAIGLSKNVLRGLNPEFRFQILPGDNYPLRVPPGKGVELIAKLDEIPASIPPSRRFVYHKIKPGETLSTISRRYRVSMHRIAMANNIRKHHYIIAGKTLKIPQKSIILSRSKKDDAPTYKNIFTHIVKPGDSLWIIAKRYGTTTKKIQELNNLSNSNLYIRQVLKIVESKKRPAQSGLKSYNVKRGDSPFKIAKRYNMSLENFLNINGLTPRSKIYPKQKLYIK</sequence>
<dbReference type="InterPro" id="IPR018392">
    <property type="entry name" value="LysM"/>
</dbReference>
<dbReference type="CDD" id="cd16894">
    <property type="entry name" value="MltD-like"/>
    <property type="match status" value="1"/>
</dbReference>
<feature type="domain" description="LysM" evidence="1">
    <location>
        <begin position="327"/>
        <end position="371"/>
    </location>
</feature>
<gene>
    <name evidence="2" type="ORF">LCGC14_1974080</name>
</gene>
<feature type="non-terminal residue" evidence="2">
    <location>
        <position position="1"/>
    </location>
</feature>
<dbReference type="SMART" id="SM00257">
    <property type="entry name" value="LysM"/>
    <property type="match status" value="3"/>
</dbReference>
<dbReference type="InterPro" id="IPR008258">
    <property type="entry name" value="Transglycosylase_SLT_dom_1"/>
</dbReference>
<dbReference type="Pfam" id="PF01476">
    <property type="entry name" value="LysM"/>
    <property type="match status" value="3"/>
</dbReference>
<reference evidence="2" key="1">
    <citation type="journal article" date="2015" name="Nature">
        <title>Complex archaea that bridge the gap between prokaryotes and eukaryotes.</title>
        <authorList>
            <person name="Spang A."/>
            <person name="Saw J.H."/>
            <person name="Jorgensen S.L."/>
            <person name="Zaremba-Niedzwiedzka K."/>
            <person name="Martijn J."/>
            <person name="Lind A.E."/>
            <person name="van Eijk R."/>
            <person name="Schleper C."/>
            <person name="Guy L."/>
            <person name="Ettema T.J."/>
        </authorList>
    </citation>
    <scope>NUCLEOTIDE SEQUENCE</scope>
</reference>